<protein>
    <submittedName>
        <fullName evidence="2">Uncharacterized protein</fullName>
    </submittedName>
</protein>
<dbReference type="RefSeq" id="WP_096583886.1">
    <property type="nucleotide sequence ID" value="NZ_CAWNJS010000001.1"/>
</dbReference>
<keyword evidence="1" id="KW-0812">Transmembrane</keyword>
<name>A0A1Z4N2M7_9CYAN</name>
<proteinExistence type="predicted"/>
<evidence type="ECO:0000313" key="3">
    <source>
        <dbReference type="Proteomes" id="UP000218785"/>
    </source>
</evidence>
<sequence length="243" mass="27417">MLQNSYIVWSGASLIDSSAIALILTGFVYPTSNRKTGRLIQSWILQQEFVPTEAAKNGLDQGICGNCPLKLSQSGSCYVNLLPINNIYRKYKTGTYPKLGTNEIEVLKRYRYPVRIGSYGDPTAVPIEVWEPIILASKKYTGYTHQWRVCDRRWQKYLMASVQSQAEAELAQMQGWRTFRIIAPDAPLSQGEVICRHTEDDRIQCETCLLCDGASSKPNVADPVHGLNWKISNFLKYTKSVSI</sequence>
<feature type="transmembrane region" description="Helical" evidence="1">
    <location>
        <begin position="6"/>
        <end position="29"/>
    </location>
</feature>
<evidence type="ECO:0000256" key="1">
    <source>
        <dbReference type="SAM" id="Phobius"/>
    </source>
</evidence>
<keyword evidence="1" id="KW-1133">Transmembrane helix</keyword>
<dbReference type="KEGG" id="ttq:NIES37_39560"/>
<reference evidence="2 3" key="1">
    <citation type="submission" date="2017-06" db="EMBL/GenBank/DDBJ databases">
        <title>Genome sequencing of cyanobaciteial culture collection at National Institute for Environmental Studies (NIES).</title>
        <authorList>
            <person name="Hirose Y."/>
            <person name="Shimura Y."/>
            <person name="Fujisawa T."/>
            <person name="Nakamura Y."/>
            <person name="Kawachi M."/>
        </authorList>
    </citation>
    <scope>NUCLEOTIDE SEQUENCE [LARGE SCALE GENOMIC DNA]</scope>
    <source>
        <strain evidence="2 3">NIES-37</strain>
    </source>
</reference>
<dbReference type="AlphaFoldDB" id="A0A1Z4N2M7"/>
<dbReference type="Proteomes" id="UP000218785">
    <property type="component" value="Chromosome"/>
</dbReference>
<dbReference type="EMBL" id="AP018248">
    <property type="protein sequence ID" value="BAY99973.1"/>
    <property type="molecule type" value="Genomic_DNA"/>
</dbReference>
<accession>A0A1Z4N2M7</accession>
<gene>
    <name evidence="2" type="ORF">NIES37_39560</name>
</gene>
<keyword evidence="3" id="KW-1185">Reference proteome</keyword>
<organism evidence="2 3">
    <name type="scientific">Tolypothrix tenuis PCC 7101</name>
    <dbReference type="NCBI Taxonomy" id="231146"/>
    <lineage>
        <taxon>Bacteria</taxon>
        <taxon>Bacillati</taxon>
        <taxon>Cyanobacteriota</taxon>
        <taxon>Cyanophyceae</taxon>
        <taxon>Nostocales</taxon>
        <taxon>Tolypothrichaceae</taxon>
        <taxon>Tolypothrix</taxon>
    </lineage>
</organism>
<evidence type="ECO:0000313" key="2">
    <source>
        <dbReference type="EMBL" id="BAY99973.1"/>
    </source>
</evidence>
<keyword evidence="1" id="KW-0472">Membrane</keyword>